<sequence length="145" mass="16267">MDAELVFRKRGTVQIPFILHTSQDCPKLIEDETWHVGFGNLARKFCVVHIILQEHQCSYHIGGHLWNTLTGALLHDRANELANQSQELLCVSGVELLEQGQQAEHQGRPVHRVSGLSAGHSLVFAVLQFGQLSDEEEEVHDGEVR</sequence>
<protein>
    <submittedName>
        <fullName evidence="1">Uncharacterized protein</fullName>
    </submittedName>
</protein>
<proteinExistence type="predicted"/>
<dbReference type="AlphaFoldDB" id="A0A0E9WTQ2"/>
<reference evidence="1" key="2">
    <citation type="journal article" date="2015" name="Fish Shellfish Immunol.">
        <title>Early steps in the European eel (Anguilla anguilla)-Vibrio vulnificus interaction in the gills: Role of the RtxA13 toxin.</title>
        <authorList>
            <person name="Callol A."/>
            <person name="Pajuelo D."/>
            <person name="Ebbesson L."/>
            <person name="Teles M."/>
            <person name="MacKenzie S."/>
            <person name="Amaro C."/>
        </authorList>
    </citation>
    <scope>NUCLEOTIDE SEQUENCE</scope>
</reference>
<accession>A0A0E9WTQ2</accession>
<name>A0A0E9WTQ2_ANGAN</name>
<dbReference type="EMBL" id="GBXM01014840">
    <property type="protein sequence ID" value="JAH93737.1"/>
    <property type="molecule type" value="Transcribed_RNA"/>
</dbReference>
<organism evidence="1">
    <name type="scientific">Anguilla anguilla</name>
    <name type="common">European freshwater eel</name>
    <name type="synonym">Muraena anguilla</name>
    <dbReference type="NCBI Taxonomy" id="7936"/>
    <lineage>
        <taxon>Eukaryota</taxon>
        <taxon>Metazoa</taxon>
        <taxon>Chordata</taxon>
        <taxon>Craniata</taxon>
        <taxon>Vertebrata</taxon>
        <taxon>Euteleostomi</taxon>
        <taxon>Actinopterygii</taxon>
        <taxon>Neopterygii</taxon>
        <taxon>Teleostei</taxon>
        <taxon>Anguilliformes</taxon>
        <taxon>Anguillidae</taxon>
        <taxon>Anguilla</taxon>
    </lineage>
</organism>
<reference evidence="1" key="1">
    <citation type="submission" date="2014-11" db="EMBL/GenBank/DDBJ databases">
        <authorList>
            <person name="Amaro Gonzalez C."/>
        </authorList>
    </citation>
    <scope>NUCLEOTIDE SEQUENCE</scope>
</reference>
<evidence type="ECO:0000313" key="1">
    <source>
        <dbReference type="EMBL" id="JAH93737.1"/>
    </source>
</evidence>